<evidence type="ECO:0000313" key="2">
    <source>
        <dbReference type="EMBL" id="AOX47847.1"/>
    </source>
</evidence>
<dbReference type="EMBL" id="CP011808">
    <property type="protein sequence ID" value="AOX47847.1"/>
    <property type="molecule type" value="Genomic_DNA"/>
</dbReference>
<geneLocation type="plasmid" evidence="2 3">
    <name>pPF72-1</name>
</geneLocation>
<protein>
    <submittedName>
        <fullName evidence="2">Uncharacterized protein</fullName>
    </submittedName>
</protein>
<dbReference type="Proteomes" id="UP000035651">
    <property type="component" value="Plasmid pPF72-1"/>
</dbReference>
<proteinExistence type="predicted"/>
<keyword evidence="3" id="KW-1185">Reference proteome</keyword>
<name>A0A1D8X6X7_9BURK</name>
<gene>
    <name evidence="2" type="ORF">AB870_26465</name>
</gene>
<sequence length="118" mass="12167">MNIGAPIEADAKPPETMESGVGALNDPTIFAQPAAVLGPTLGDHRFDASLAQCAPVPGGIVAAIGIDDTGLLKRAAANTANRCNLVNEGQQLCDVGGVRAGEDRDDWDTVGVYEVSRH</sequence>
<dbReference type="KEGG" id="pfg:AB870_26465"/>
<dbReference type="AlphaFoldDB" id="A0A1D8X6X7"/>
<evidence type="ECO:0000313" key="3">
    <source>
        <dbReference type="Proteomes" id="UP000035651"/>
    </source>
</evidence>
<keyword evidence="2" id="KW-0614">Plasmid</keyword>
<feature type="region of interest" description="Disordered" evidence="1">
    <location>
        <begin position="1"/>
        <end position="24"/>
    </location>
</feature>
<reference evidence="2" key="1">
    <citation type="submission" date="2016-06" db="EMBL/GenBank/DDBJ databases">
        <title>Complete Genome Sequence of Pandoraea faecigallinarum DSM-23572.</title>
        <authorList>
            <person name="Yong D."/>
            <person name="Ee R."/>
            <person name="Lim Y.-L."/>
            <person name="Yin W.-F."/>
            <person name="Chan K.-G."/>
        </authorList>
    </citation>
    <scope>NUCLEOTIDE SEQUENCE</scope>
    <source>
        <strain evidence="2">DSM 23572</strain>
        <plasmid evidence="2">pPF72-1</plasmid>
    </source>
</reference>
<organism evidence="2 3">
    <name type="scientific">Pandoraea faecigallinarum</name>
    <dbReference type="NCBI Taxonomy" id="656179"/>
    <lineage>
        <taxon>Bacteria</taxon>
        <taxon>Pseudomonadati</taxon>
        <taxon>Pseudomonadota</taxon>
        <taxon>Betaproteobacteria</taxon>
        <taxon>Burkholderiales</taxon>
        <taxon>Burkholderiaceae</taxon>
        <taxon>Pandoraea</taxon>
    </lineage>
</organism>
<evidence type="ECO:0000256" key="1">
    <source>
        <dbReference type="SAM" id="MobiDB-lite"/>
    </source>
</evidence>
<accession>A0A1D8X6X7</accession>